<dbReference type="EMBL" id="MCGO01000009">
    <property type="protein sequence ID" value="ORY49563.1"/>
    <property type="molecule type" value="Genomic_DNA"/>
</dbReference>
<evidence type="ECO:0000256" key="1">
    <source>
        <dbReference type="SAM" id="MobiDB-lite"/>
    </source>
</evidence>
<dbReference type="OrthoDB" id="532484at2759"/>
<reference evidence="2 3" key="1">
    <citation type="submission" date="2016-07" db="EMBL/GenBank/DDBJ databases">
        <title>Pervasive Adenine N6-methylation of Active Genes in Fungi.</title>
        <authorList>
            <consortium name="DOE Joint Genome Institute"/>
            <person name="Mondo S.J."/>
            <person name="Dannebaum R.O."/>
            <person name="Kuo R.C."/>
            <person name="Labutti K."/>
            <person name="Haridas S."/>
            <person name="Kuo A."/>
            <person name="Salamov A."/>
            <person name="Ahrendt S.R."/>
            <person name="Lipzen A."/>
            <person name="Sullivan W."/>
            <person name="Andreopoulos W.B."/>
            <person name="Clum A."/>
            <person name="Lindquist E."/>
            <person name="Daum C."/>
            <person name="Ramamoorthy G.K."/>
            <person name="Gryganskyi A."/>
            <person name="Culley D."/>
            <person name="Magnuson J.K."/>
            <person name="James T.Y."/>
            <person name="O'Malley M.A."/>
            <person name="Stajich J.E."/>
            <person name="Spatafora J.W."/>
            <person name="Visel A."/>
            <person name="Grigoriev I.V."/>
        </authorList>
    </citation>
    <scope>NUCLEOTIDE SEQUENCE [LARGE SCALE GENOMIC DNA]</scope>
    <source>
        <strain evidence="2 3">JEL800</strain>
    </source>
</reference>
<dbReference type="Proteomes" id="UP000193642">
    <property type="component" value="Unassembled WGS sequence"/>
</dbReference>
<feature type="region of interest" description="Disordered" evidence="1">
    <location>
        <begin position="274"/>
        <end position="340"/>
    </location>
</feature>
<proteinExistence type="predicted"/>
<dbReference type="AlphaFoldDB" id="A0A1Y2CRF3"/>
<comment type="caution">
    <text evidence="2">The sequence shown here is derived from an EMBL/GenBank/DDBJ whole genome shotgun (WGS) entry which is preliminary data.</text>
</comment>
<feature type="compositionally biased region" description="Basic and acidic residues" evidence="1">
    <location>
        <begin position="247"/>
        <end position="259"/>
    </location>
</feature>
<evidence type="ECO:0000313" key="3">
    <source>
        <dbReference type="Proteomes" id="UP000193642"/>
    </source>
</evidence>
<keyword evidence="3" id="KW-1185">Reference proteome</keyword>
<protein>
    <submittedName>
        <fullName evidence="2">Uncharacterized protein</fullName>
    </submittedName>
</protein>
<dbReference type="STRING" id="329046.A0A1Y2CRF3"/>
<organism evidence="2 3">
    <name type="scientific">Rhizoclosmatium globosum</name>
    <dbReference type="NCBI Taxonomy" id="329046"/>
    <lineage>
        <taxon>Eukaryota</taxon>
        <taxon>Fungi</taxon>
        <taxon>Fungi incertae sedis</taxon>
        <taxon>Chytridiomycota</taxon>
        <taxon>Chytridiomycota incertae sedis</taxon>
        <taxon>Chytridiomycetes</taxon>
        <taxon>Chytridiales</taxon>
        <taxon>Chytriomycetaceae</taxon>
        <taxon>Rhizoclosmatium</taxon>
    </lineage>
</organism>
<gene>
    <name evidence="2" type="ORF">BCR33DRAFT_713874</name>
</gene>
<feature type="region of interest" description="Disordered" evidence="1">
    <location>
        <begin position="229"/>
        <end position="259"/>
    </location>
</feature>
<feature type="region of interest" description="Disordered" evidence="1">
    <location>
        <begin position="177"/>
        <end position="203"/>
    </location>
</feature>
<feature type="compositionally biased region" description="Polar residues" evidence="1">
    <location>
        <begin position="297"/>
        <end position="318"/>
    </location>
</feature>
<accession>A0A1Y2CRF3</accession>
<name>A0A1Y2CRF3_9FUNG</name>
<dbReference type="PANTHER" id="PTHR28617:SF1">
    <property type="entry name" value="CILIA- AND FLAGELLA-ASSOCIATED PROTEIN 77"/>
    <property type="match status" value="1"/>
</dbReference>
<evidence type="ECO:0000313" key="2">
    <source>
        <dbReference type="EMBL" id="ORY49563.1"/>
    </source>
</evidence>
<dbReference type="PANTHER" id="PTHR28617">
    <property type="entry name" value="CILIA- AND FLAGELLA-ASSOCIATED PROTEIN 77"/>
    <property type="match status" value="1"/>
</dbReference>
<dbReference type="InterPro" id="IPR029147">
    <property type="entry name" value="CFAP77"/>
</dbReference>
<dbReference type="Pfam" id="PF14825">
    <property type="entry name" value="CFAP77"/>
    <property type="match status" value="1"/>
</dbReference>
<sequence length="340" mass="37355">MGASSFTSNPLLVKDSVGKTRPTVFDLPGDDHIYGKKVERNPEECAAQVLQHWNVKATSKHAVPALDYITMNRNTAKQGILSPRAIRDYRKEHPVRMKIGDHNLFGSDGIGAAGPNGEALTSAEARKLKLLGTLPHDNDSNFVYGMPTRPSTPVAYLMTDKYQREWINAEAKRNAAQAAQEKERLKKKTLATPQQRKTDIMESKPKKVLLVDKDPKTLFKMSKFLKQGPKISSWRDDKHNSGSQSSERPKTSSTAEKDLEQAIKGVGELKVKDKAANVTNATNAPPPREEVKPKVTFASTPSTQSQEWKQKNGASTLEPSPANKKLIAAPGAAPDGWSPN</sequence>